<organism evidence="12 13">
    <name type="scientific">Shimia sagamensis</name>
    <dbReference type="NCBI Taxonomy" id="1566352"/>
    <lineage>
        <taxon>Bacteria</taxon>
        <taxon>Pseudomonadati</taxon>
        <taxon>Pseudomonadota</taxon>
        <taxon>Alphaproteobacteria</taxon>
        <taxon>Rhodobacterales</taxon>
        <taxon>Roseobacteraceae</taxon>
    </lineage>
</organism>
<keyword evidence="13" id="KW-1185">Reference proteome</keyword>
<keyword evidence="7" id="KW-0472">Membrane</keyword>
<evidence type="ECO:0000259" key="9">
    <source>
        <dbReference type="PROSITE" id="PS50110"/>
    </source>
</evidence>
<dbReference type="EC" id="2.7.13.3" evidence="2"/>
<feature type="transmembrane region" description="Helical" evidence="7">
    <location>
        <begin position="122"/>
        <end position="141"/>
    </location>
</feature>
<feature type="transmembrane region" description="Helical" evidence="7">
    <location>
        <begin position="90"/>
        <end position="116"/>
    </location>
</feature>
<keyword evidence="4" id="KW-0902">Two-component regulatory system</keyword>
<feature type="domain" description="PAS" evidence="10">
    <location>
        <begin position="231"/>
        <end position="288"/>
    </location>
</feature>
<dbReference type="SMART" id="SM00091">
    <property type="entry name" value="PAS"/>
    <property type="match status" value="1"/>
</dbReference>
<evidence type="ECO:0000256" key="5">
    <source>
        <dbReference type="PROSITE-ProRule" id="PRU00169"/>
    </source>
</evidence>
<dbReference type="PROSITE" id="PS50110">
    <property type="entry name" value="RESPONSE_REGULATORY"/>
    <property type="match status" value="1"/>
</dbReference>
<keyword evidence="6" id="KW-0175">Coiled coil</keyword>
<accession>A0ABY1NG71</accession>
<dbReference type="InterPro" id="IPR000700">
    <property type="entry name" value="PAS-assoc_C"/>
</dbReference>
<dbReference type="Pfam" id="PF02518">
    <property type="entry name" value="HATPase_c"/>
    <property type="match status" value="1"/>
</dbReference>
<dbReference type="CDD" id="cd17546">
    <property type="entry name" value="REC_hyHK_CKI1_RcsC-like"/>
    <property type="match status" value="1"/>
</dbReference>
<dbReference type="SMART" id="SM00388">
    <property type="entry name" value="HisKA"/>
    <property type="match status" value="1"/>
</dbReference>
<dbReference type="PANTHER" id="PTHR45339">
    <property type="entry name" value="HYBRID SIGNAL TRANSDUCTION HISTIDINE KINASE J"/>
    <property type="match status" value="1"/>
</dbReference>
<comment type="catalytic activity">
    <reaction evidence="1">
        <text>ATP + protein L-histidine = ADP + protein N-phospho-L-histidine.</text>
        <dbReference type="EC" id="2.7.13.3"/>
    </reaction>
</comment>
<comment type="caution">
    <text evidence="12">The sequence shown here is derived from an EMBL/GenBank/DDBJ whole genome shotgun (WGS) entry which is preliminary data.</text>
</comment>
<dbReference type="InterPro" id="IPR000014">
    <property type="entry name" value="PAS"/>
</dbReference>
<evidence type="ECO:0000259" key="8">
    <source>
        <dbReference type="PROSITE" id="PS50109"/>
    </source>
</evidence>
<dbReference type="Proteomes" id="UP001157961">
    <property type="component" value="Unassembled WGS sequence"/>
</dbReference>
<evidence type="ECO:0000259" key="11">
    <source>
        <dbReference type="PROSITE" id="PS50113"/>
    </source>
</evidence>
<dbReference type="Pfam" id="PF00512">
    <property type="entry name" value="HisKA"/>
    <property type="match status" value="1"/>
</dbReference>
<dbReference type="EMBL" id="FXTY01000001">
    <property type="protein sequence ID" value="SMP08192.1"/>
    <property type="molecule type" value="Genomic_DNA"/>
</dbReference>
<protein>
    <recommendedName>
        <fullName evidence="2">histidine kinase</fullName>
        <ecNumber evidence="2">2.7.13.3</ecNumber>
    </recommendedName>
</protein>
<dbReference type="CDD" id="cd00130">
    <property type="entry name" value="PAS"/>
    <property type="match status" value="1"/>
</dbReference>
<evidence type="ECO:0000256" key="6">
    <source>
        <dbReference type="SAM" id="Coils"/>
    </source>
</evidence>
<feature type="transmembrane region" description="Helical" evidence="7">
    <location>
        <begin position="153"/>
        <end position="172"/>
    </location>
</feature>
<dbReference type="InterPro" id="IPR003594">
    <property type="entry name" value="HATPase_dom"/>
</dbReference>
<evidence type="ECO:0000256" key="4">
    <source>
        <dbReference type="ARBA" id="ARBA00023012"/>
    </source>
</evidence>
<dbReference type="Gene3D" id="1.10.287.130">
    <property type="match status" value="1"/>
</dbReference>
<dbReference type="Pfam" id="PF00072">
    <property type="entry name" value="Response_reg"/>
    <property type="match status" value="1"/>
</dbReference>
<dbReference type="SMART" id="SM00387">
    <property type="entry name" value="HATPase_c"/>
    <property type="match status" value="1"/>
</dbReference>
<dbReference type="SUPFAM" id="SSF55874">
    <property type="entry name" value="ATPase domain of HSP90 chaperone/DNA topoisomerase II/histidine kinase"/>
    <property type="match status" value="1"/>
</dbReference>
<dbReference type="NCBIfam" id="TIGR00229">
    <property type="entry name" value="sensory_box"/>
    <property type="match status" value="1"/>
</dbReference>
<dbReference type="InterPro" id="IPR004358">
    <property type="entry name" value="Sig_transdc_His_kin-like_C"/>
</dbReference>
<keyword evidence="3 5" id="KW-0597">Phosphoprotein</keyword>
<feature type="domain" description="Histidine kinase" evidence="8">
    <location>
        <begin position="375"/>
        <end position="600"/>
    </location>
</feature>
<evidence type="ECO:0000256" key="3">
    <source>
        <dbReference type="ARBA" id="ARBA00022553"/>
    </source>
</evidence>
<dbReference type="SUPFAM" id="SSF55785">
    <property type="entry name" value="PYP-like sensor domain (PAS domain)"/>
    <property type="match status" value="1"/>
</dbReference>
<dbReference type="InterPro" id="IPR036890">
    <property type="entry name" value="HATPase_C_sf"/>
</dbReference>
<feature type="domain" description="Response regulatory" evidence="9">
    <location>
        <begin position="628"/>
        <end position="743"/>
    </location>
</feature>
<dbReference type="CDD" id="cd16922">
    <property type="entry name" value="HATPase_EvgS-ArcB-TorS-like"/>
    <property type="match status" value="1"/>
</dbReference>
<sequence length="759" mass="82392">MVADPGQQLRHAAKVAARQRGLLGQYASERVRAFKQRAVIYCLGALMAILATGPVIGGCATAILVLGEATDMWVLRRISVRLRAGESHTALFRAALISGAVQAISVFLATTVYVVIVGKEASIMGVAGVLGMAIVNGALILPTNPKLAVFKMSLFVVTPFFLMILQAFRFGGDMALPHLNVPELMVVISMGYMCFSFVKAGVDNFRKTAALQSSQNKLTAANDALNKHRNELQRLSMVARKTNDAVILSNPDQEIEWVNEAFTSLTGIPAKDILGKPTSVLAQVAHTDTDVPKKVAAAMRSQSPGKIEVRHKLGDGRERWSEMQMLPVKNADDDVDFYVTIARDITASKDHANSMHTARQAAEDAARTKADFLANMSHEIRTPLTGIIGMADLLSETTQTDEQTDYTKTIIGSSRSLLTILNDILDLSKLDAGKLQITNSTFETRACFKETLRLLETAAYDKGLGLNLYVADEVPDHLFADDVRLRQIATNIIGNATKFTEFGKIDVQVWMDGLDEDDTMSALTLNFAVDDTGIGIPDDKLASIFEEFTQAESSTTRRFGGTGLGLTICRILTERMGGEISVASVYGEGSRFLVSLPVELPPDGVPEVSKTEIAAATDYDAVDLTGLNVLIAEDNKTNRLLISKYLEKLPITLRFAKDGFEAVDATLESPPDLIFMDMSMPNMSGIEATEAIRDSGVQQPKIVALTANAFENEKRACLQAGMDDFLTKPVRRADLVECLQRHVGHSTKPSSAVQAALRA</sequence>
<reference evidence="12 13" key="1">
    <citation type="submission" date="2017-05" db="EMBL/GenBank/DDBJ databases">
        <authorList>
            <person name="Varghese N."/>
            <person name="Submissions S."/>
        </authorList>
    </citation>
    <scope>NUCLEOTIDE SEQUENCE [LARGE SCALE GENOMIC DNA]</scope>
    <source>
        <strain evidence="12 13">DSM 29734</strain>
    </source>
</reference>
<feature type="domain" description="PAC" evidence="11">
    <location>
        <begin position="305"/>
        <end position="357"/>
    </location>
</feature>
<dbReference type="InterPro" id="IPR011006">
    <property type="entry name" value="CheY-like_superfamily"/>
</dbReference>
<evidence type="ECO:0000313" key="13">
    <source>
        <dbReference type="Proteomes" id="UP001157961"/>
    </source>
</evidence>
<feature type="modified residue" description="4-aspartylphosphate" evidence="5">
    <location>
        <position position="677"/>
    </location>
</feature>
<dbReference type="PROSITE" id="PS50112">
    <property type="entry name" value="PAS"/>
    <property type="match status" value="1"/>
</dbReference>
<proteinExistence type="predicted"/>
<dbReference type="InterPro" id="IPR005467">
    <property type="entry name" value="His_kinase_dom"/>
</dbReference>
<gene>
    <name evidence="12" type="ORF">SAMN06265373_101848</name>
</gene>
<dbReference type="Gene3D" id="3.30.450.20">
    <property type="entry name" value="PAS domain"/>
    <property type="match status" value="1"/>
</dbReference>
<dbReference type="PANTHER" id="PTHR45339:SF1">
    <property type="entry name" value="HYBRID SIGNAL TRANSDUCTION HISTIDINE KINASE J"/>
    <property type="match status" value="1"/>
</dbReference>
<dbReference type="CDD" id="cd00082">
    <property type="entry name" value="HisKA"/>
    <property type="match status" value="1"/>
</dbReference>
<evidence type="ECO:0000259" key="10">
    <source>
        <dbReference type="PROSITE" id="PS50112"/>
    </source>
</evidence>
<evidence type="ECO:0000256" key="7">
    <source>
        <dbReference type="SAM" id="Phobius"/>
    </source>
</evidence>
<dbReference type="InterPro" id="IPR003661">
    <property type="entry name" value="HisK_dim/P_dom"/>
</dbReference>
<dbReference type="SMART" id="SM00448">
    <property type="entry name" value="REC"/>
    <property type="match status" value="1"/>
</dbReference>
<dbReference type="Pfam" id="PF13426">
    <property type="entry name" value="PAS_9"/>
    <property type="match status" value="1"/>
</dbReference>
<dbReference type="PROSITE" id="PS50109">
    <property type="entry name" value="HIS_KIN"/>
    <property type="match status" value="1"/>
</dbReference>
<name>A0ABY1NG71_9RHOB</name>
<feature type="coiled-coil region" evidence="6">
    <location>
        <begin position="211"/>
        <end position="245"/>
    </location>
</feature>
<dbReference type="RefSeq" id="WP_283424681.1">
    <property type="nucleotide sequence ID" value="NZ_FXTY01000001.1"/>
</dbReference>
<dbReference type="PRINTS" id="PR00344">
    <property type="entry name" value="BCTRLSENSOR"/>
</dbReference>
<dbReference type="InterPro" id="IPR001789">
    <property type="entry name" value="Sig_transdc_resp-reg_receiver"/>
</dbReference>
<evidence type="ECO:0000256" key="1">
    <source>
        <dbReference type="ARBA" id="ARBA00000085"/>
    </source>
</evidence>
<evidence type="ECO:0000256" key="2">
    <source>
        <dbReference type="ARBA" id="ARBA00012438"/>
    </source>
</evidence>
<dbReference type="Gene3D" id="3.40.50.2300">
    <property type="match status" value="1"/>
</dbReference>
<dbReference type="SUPFAM" id="SSF47384">
    <property type="entry name" value="Homodimeric domain of signal transducing histidine kinase"/>
    <property type="match status" value="1"/>
</dbReference>
<dbReference type="Gene3D" id="3.30.565.10">
    <property type="entry name" value="Histidine kinase-like ATPase, C-terminal domain"/>
    <property type="match status" value="1"/>
</dbReference>
<evidence type="ECO:0000313" key="12">
    <source>
        <dbReference type="EMBL" id="SMP08192.1"/>
    </source>
</evidence>
<dbReference type="InterPro" id="IPR035965">
    <property type="entry name" value="PAS-like_dom_sf"/>
</dbReference>
<dbReference type="PROSITE" id="PS50113">
    <property type="entry name" value="PAC"/>
    <property type="match status" value="1"/>
</dbReference>
<feature type="transmembrane region" description="Helical" evidence="7">
    <location>
        <begin position="38"/>
        <end position="69"/>
    </location>
</feature>
<keyword evidence="7" id="KW-0812">Transmembrane</keyword>
<dbReference type="SUPFAM" id="SSF52172">
    <property type="entry name" value="CheY-like"/>
    <property type="match status" value="1"/>
</dbReference>
<dbReference type="InterPro" id="IPR036097">
    <property type="entry name" value="HisK_dim/P_sf"/>
</dbReference>
<keyword evidence="7" id="KW-1133">Transmembrane helix</keyword>